<gene>
    <name evidence="2" type="ORF">R2601_16942</name>
</gene>
<name>Q0FM81_SALBH</name>
<dbReference type="STRING" id="314265.R2601_16942"/>
<keyword evidence="3" id="KW-1185">Reference proteome</keyword>
<keyword evidence="1" id="KW-0732">Signal</keyword>
<dbReference type="OrthoDB" id="7860723at2"/>
<dbReference type="eggNOG" id="ENOG5030DWD">
    <property type="taxonomic scope" value="Bacteria"/>
</dbReference>
<evidence type="ECO:0000256" key="1">
    <source>
        <dbReference type="SAM" id="SignalP"/>
    </source>
</evidence>
<dbReference type="EMBL" id="AATQ01000029">
    <property type="protein sequence ID" value="EAU45244.1"/>
    <property type="molecule type" value="Genomic_DNA"/>
</dbReference>
<feature type="signal peptide" evidence="1">
    <location>
        <begin position="1"/>
        <end position="18"/>
    </location>
</feature>
<reference evidence="2 3" key="1">
    <citation type="journal article" date="2010" name="J. Bacteriol.">
        <title>Genome sequences of Pelagibaca bermudensis HTCC2601T and Maritimibacter alkaliphilus HTCC2654T, the type strains of two marine Roseobacter genera.</title>
        <authorList>
            <person name="Thrash J.C."/>
            <person name="Cho J.C."/>
            <person name="Ferriera S."/>
            <person name="Johnson J."/>
            <person name="Vergin K.L."/>
            <person name="Giovannoni S.J."/>
        </authorList>
    </citation>
    <scope>NUCLEOTIDE SEQUENCE [LARGE SCALE GENOMIC DNA]</scope>
    <source>
        <strain evidence="3">DSM 26914 / JCM 13377 / KCTC 12554 / HTCC2601</strain>
    </source>
</reference>
<comment type="caution">
    <text evidence="2">The sequence shown here is derived from an EMBL/GenBank/DDBJ whole genome shotgun (WGS) entry which is preliminary data.</text>
</comment>
<dbReference type="HOGENOM" id="CLU_122349_0_0_5"/>
<sequence>MNAALAGLLLCASAGATAAEEARYRFEWQGGGSYVMRGAMSFDAALLGSSIVTASDLTCFFIEGSRDGDPVGRWALSMLNEETSWVLTFLPQSSEFAVFGEGAMMPQAWNMDGFGTDCGAGGFGFNIGNAAQDLCIDGRLILESQVPPERPFPALRDDALSFPPDACMGPLMISALPADKSFSPQLKDQTDVR</sequence>
<evidence type="ECO:0000313" key="3">
    <source>
        <dbReference type="Proteomes" id="UP000006230"/>
    </source>
</evidence>
<dbReference type="AlphaFoldDB" id="Q0FM81"/>
<proteinExistence type="predicted"/>
<evidence type="ECO:0000313" key="2">
    <source>
        <dbReference type="EMBL" id="EAU45244.1"/>
    </source>
</evidence>
<dbReference type="Proteomes" id="UP000006230">
    <property type="component" value="Unassembled WGS sequence"/>
</dbReference>
<protein>
    <submittedName>
        <fullName evidence="2">Uncharacterized protein</fullName>
    </submittedName>
</protein>
<accession>Q0FM81</accession>
<feature type="chain" id="PRO_5004172006" evidence="1">
    <location>
        <begin position="19"/>
        <end position="193"/>
    </location>
</feature>
<organism evidence="2 3">
    <name type="scientific">Salipiger bermudensis (strain DSM 26914 / JCM 13377 / KCTC 12554 / HTCC2601)</name>
    <name type="common">Pelagibaca bermudensis</name>
    <dbReference type="NCBI Taxonomy" id="314265"/>
    <lineage>
        <taxon>Bacteria</taxon>
        <taxon>Pseudomonadati</taxon>
        <taxon>Pseudomonadota</taxon>
        <taxon>Alphaproteobacteria</taxon>
        <taxon>Rhodobacterales</taxon>
        <taxon>Roseobacteraceae</taxon>
        <taxon>Salipiger</taxon>
    </lineage>
</organism>